<keyword evidence="2" id="KW-0472">Membrane</keyword>
<feature type="transmembrane region" description="Helical" evidence="2">
    <location>
        <begin position="187"/>
        <end position="205"/>
    </location>
</feature>
<dbReference type="Pfam" id="PF01757">
    <property type="entry name" value="Acyl_transf_3"/>
    <property type="match status" value="1"/>
</dbReference>
<dbReference type="EMBL" id="CP060122">
    <property type="protein sequence ID" value="QNG48492.1"/>
    <property type="molecule type" value="Genomic_DNA"/>
</dbReference>
<keyword evidence="2" id="KW-0812">Transmembrane</keyword>
<sequence>MRFHTTLTRANAAEPDHHHVGAHGIRQEPSAHAKGHKISTNLSSYIYSSTDVIRQSPMNTKLARKLRFSRFSSRPNETSAGSGERQTGIDLVRAIGVLAVVLYHYSYRFPADYIHGGTHVNVFAYGKLGVNMFFIVSAFCISGSLDRSQSLVQFLAKRIARLYPAFLMCALTTFLVTMLFGLPGREVGILTLLMNLLWINMILPIPHVDGAYWTIAFELRFYFLIGIVYFIAKRDYRKVINFWRLINLCGIALYVVGYIFKDGIVGQIIRVTNANIFLHPFEGYFLIGITLFRWSKISCASRAINVALFCAGVVFSDNLFDEKIICLAFLPILLLILRSDKVRIPAPVLWIGLISYPLYLLHQNFGLVIMRETWPVINPFIPRSLIAFSIVAATAAIINFRLEPLVRLPFEHALIRLGNVATNWIPGQHKNNDASAI</sequence>
<feature type="transmembrane region" description="Helical" evidence="2">
    <location>
        <begin position="344"/>
        <end position="360"/>
    </location>
</feature>
<dbReference type="GO" id="GO:0016020">
    <property type="term" value="C:membrane"/>
    <property type="evidence" value="ECO:0007669"/>
    <property type="project" value="TreeGrafter"/>
</dbReference>
<feature type="transmembrane region" description="Helical" evidence="2">
    <location>
        <begin position="165"/>
        <end position="182"/>
    </location>
</feature>
<feature type="compositionally biased region" description="Basic and acidic residues" evidence="1">
    <location>
        <begin position="14"/>
        <end position="31"/>
    </location>
</feature>
<feature type="transmembrane region" description="Helical" evidence="2">
    <location>
        <begin position="272"/>
        <end position="292"/>
    </location>
</feature>
<protein>
    <submittedName>
        <fullName evidence="4">Acyltransferase</fullName>
    </submittedName>
</protein>
<dbReference type="InterPro" id="IPR002656">
    <property type="entry name" value="Acyl_transf_3_dom"/>
</dbReference>
<reference evidence="4 5" key="1">
    <citation type="submission" date="2020-07" db="EMBL/GenBank/DDBJ databases">
        <title>Whole genome sequence of Sphingobium yanoikuyae A3.</title>
        <authorList>
            <person name="Han S.-S."/>
        </authorList>
    </citation>
    <scope>NUCLEOTIDE SEQUENCE [LARGE SCALE GENOMIC DNA]</scope>
    <source>
        <strain evidence="4 5">A3</strain>
    </source>
</reference>
<dbReference type="Proteomes" id="UP000515377">
    <property type="component" value="Chromosome"/>
</dbReference>
<dbReference type="GO" id="GO:0016747">
    <property type="term" value="F:acyltransferase activity, transferring groups other than amino-acyl groups"/>
    <property type="evidence" value="ECO:0007669"/>
    <property type="project" value="InterPro"/>
</dbReference>
<keyword evidence="4" id="KW-0012">Acyltransferase</keyword>
<evidence type="ECO:0000313" key="5">
    <source>
        <dbReference type="Proteomes" id="UP000515377"/>
    </source>
</evidence>
<feature type="transmembrane region" description="Helical" evidence="2">
    <location>
        <begin position="128"/>
        <end position="145"/>
    </location>
</feature>
<keyword evidence="4" id="KW-0808">Transferase</keyword>
<feature type="transmembrane region" description="Helical" evidence="2">
    <location>
        <begin position="380"/>
        <end position="400"/>
    </location>
</feature>
<feature type="domain" description="Acyltransferase 3" evidence="3">
    <location>
        <begin position="88"/>
        <end position="395"/>
    </location>
</feature>
<dbReference type="PANTHER" id="PTHR23028">
    <property type="entry name" value="ACETYLTRANSFERASE"/>
    <property type="match status" value="1"/>
</dbReference>
<dbReference type="InterPro" id="IPR050879">
    <property type="entry name" value="Acyltransferase_3"/>
</dbReference>
<evidence type="ECO:0000259" key="3">
    <source>
        <dbReference type="Pfam" id="PF01757"/>
    </source>
</evidence>
<dbReference type="AlphaFoldDB" id="A0A9X7YFC6"/>
<dbReference type="GO" id="GO:0000271">
    <property type="term" value="P:polysaccharide biosynthetic process"/>
    <property type="evidence" value="ECO:0007669"/>
    <property type="project" value="TreeGrafter"/>
</dbReference>
<organism evidence="4 5">
    <name type="scientific">Sphingobium yanoikuyae</name>
    <name type="common">Sphingomonas yanoikuyae</name>
    <dbReference type="NCBI Taxonomy" id="13690"/>
    <lineage>
        <taxon>Bacteria</taxon>
        <taxon>Pseudomonadati</taxon>
        <taxon>Pseudomonadota</taxon>
        <taxon>Alphaproteobacteria</taxon>
        <taxon>Sphingomonadales</taxon>
        <taxon>Sphingomonadaceae</taxon>
        <taxon>Sphingobium</taxon>
    </lineage>
</organism>
<evidence type="ECO:0000256" key="1">
    <source>
        <dbReference type="SAM" id="MobiDB-lite"/>
    </source>
</evidence>
<evidence type="ECO:0000256" key="2">
    <source>
        <dbReference type="SAM" id="Phobius"/>
    </source>
</evidence>
<accession>A0A9X7YFC6</accession>
<feature type="region of interest" description="Disordered" evidence="1">
    <location>
        <begin position="13"/>
        <end position="33"/>
    </location>
</feature>
<dbReference type="PANTHER" id="PTHR23028:SF131">
    <property type="entry name" value="BLR2367 PROTEIN"/>
    <property type="match status" value="1"/>
</dbReference>
<name>A0A9X7YFC6_SPHYA</name>
<feature type="transmembrane region" description="Helical" evidence="2">
    <location>
        <begin position="211"/>
        <end position="230"/>
    </location>
</feature>
<gene>
    <name evidence="4" type="ORF">H3V42_13745</name>
</gene>
<keyword evidence="2" id="KW-1133">Transmembrane helix</keyword>
<feature type="transmembrane region" description="Helical" evidence="2">
    <location>
        <begin position="242"/>
        <end position="260"/>
    </location>
</feature>
<proteinExistence type="predicted"/>
<evidence type="ECO:0000313" key="4">
    <source>
        <dbReference type="EMBL" id="QNG48492.1"/>
    </source>
</evidence>